<gene>
    <name evidence="2" type="ORF">C2845_PM01G39780</name>
</gene>
<evidence type="ECO:0000256" key="1">
    <source>
        <dbReference type="SAM" id="MobiDB-lite"/>
    </source>
</evidence>
<keyword evidence="3" id="KW-1185">Reference proteome</keyword>
<feature type="region of interest" description="Disordered" evidence="1">
    <location>
        <begin position="1"/>
        <end position="57"/>
    </location>
</feature>
<proteinExistence type="predicted"/>
<organism evidence="2 3">
    <name type="scientific">Panicum miliaceum</name>
    <name type="common">Proso millet</name>
    <name type="synonym">Broomcorn millet</name>
    <dbReference type="NCBI Taxonomy" id="4540"/>
    <lineage>
        <taxon>Eukaryota</taxon>
        <taxon>Viridiplantae</taxon>
        <taxon>Streptophyta</taxon>
        <taxon>Embryophyta</taxon>
        <taxon>Tracheophyta</taxon>
        <taxon>Spermatophyta</taxon>
        <taxon>Magnoliopsida</taxon>
        <taxon>Liliopsida</taxon>
        <taxon>Poales</taxon>
        <taxon>Poaceae</taxon>
        <taxon>PACMAD clade</taxon>
        <taxon>Panicoideae</taxon>
        <taxon>Panicodae</taxon>
        <taxon>Paniceae</taxon>
        <taxon>Panicinae</taxon>
        <taxon>Panicum</taxon>
        <taxon>Panicum sect. Panicum</taxon>
    </lineage>
</organism>
<evidence type="ECO:0000313" key="3">
    <source>
        <dbReference type="Proteomes" id="UP000275267"/>
    </source>
</evidence>
<protein>
    <submittedName>
        <fullName evidence="2">Uncharacterized protein</fullName>
    </submittedName>
</protein>
<comment type="caution">
    <text evidence="2">The sequence shown here is derived from an EMBL/GenBank/DDBJ whole genome shotgun (WGS) entry which is preliminary data.</text>
</comment>
<name>A0A3L6TF61_PANMI</name>
<evidence type="ECO:0000313" key="2">
    <source>
        <dbReference type="EMBL" id="RLN38840.1"/>
    </source>
</evidence>
<dbReference type="EMBL" id="PQIB02000001">
    <property type="protein sequence ID" value="RLN38840.1"/>
    <property type="molecule type" value="Genomic_DNA"/>
</dbReference>
<feature type="compositionally biased region" description="Low complexity" evidence="1">
    <location>
        <begin position="1"/>
        <end position="17"/>
    </location>
</feature>
<reference evidence="3" key="1">
    <citation type="journal article" date="2019" name="Nat. Commun.">
        <title>The genome of broomcorn millet.</title>
        <authorList>
            <person name="Zou C."/>
            <person name="Miki D."/>
            <person name="Li D."/>
            <person name="Tang Q."/>
            <person name="Xiao L."/>
            <person name="Rajput S."/>
            <person name="Deng P."/>
            <person name="Jia W."/>
            <person name="Huang R."/>
            <person name="Zhang M."/>
            <person name="Sun Y."/>
            <person name="Hu J."/>
            <person name="Fu X."/>
            <person name="Schnable P.S."/>
            <person name="Li F."/>
            <person name="Zhang H."/>
            <person name="Feng B."/>
            <person name="Zhu X."/>
            <person name="Liu R."/>
            <person name="Schnable J.C."/>
            <person name="Zhu J.-K."/>
            <person name="Zhang H."/>
        </authorList>
    </citation>
    <scope>NUCLEOTIDE SEQUENCE [LARGE SCALE GENOMIC DNA]</scope>
</reference>
<feature type="compositionally biased region" description="Low complexity" evidence="1">
    <location>
        <begin position="25"/>
        <end position="43"/>
    </location>
</feature>
<dbReference type="Proteomes" id="UP000275267">
    <property type="component" value="Unassembled WGS sequence"/>
</dbReference>
<dbReference type="AlphaFoldDB" id="A0A3L6TF61"/>
<sequence>MSPDSSSILSQNSMSSSLVADDGGPARPSSSSSMAPRPMSTTSGDDQKLSSMGGNSAELKLSSMGGNSAELKLSISISALVAPGWRLAALVVAALSPDDTAAVDSAAAENVVTPLLTLLDSPGDAVMNVSLLSSAAARFLFLAAAGLPLRAFCFFGRPPAAEASPSASSSSRRFLMWVCHTFLISLSVRPGSCAAIADHLRCHVTCSCQRQEHDERKQFARKSKKIKIKIKICGMQCKPARFFFTRCRKDLIPLDRRFVSKHKKLLARSTTSLSCSGIEFRVWGFSCALKVVGWMGSGPGEDILGHSTASSHCVSFLPKFSTPSWAET</sequence>
<accession>A0A3L6TF61</accession>